<feature type="region of interest" description="Disordered" evidence="1">
    <location>
        <begin position="33"/>
        <end position="97"/>
    </location>
</feature>
<dbReference type="InterPro" id="IPR010920">
    <property type="entry name" value="LSM_dom_sf"/>
</dbReference>
<sequence length="97" mass="11638">MNITLDNVILSNSEGTIFEKRPEIYVHGTQIKGMRMSNEVIEKIQEPRNNENRRDNRARNNQGNNKGYNNNNNNRRRNYNNQDERRQRGGRDQRQQH</sequence>
<reference evidence="2" key="2">
    <citation type="submission" date="2014-02" db="EMBL/GenBank/DDBJ databases">
        <title>Complete DNA sequence of /Kuraishia capsulata/ illustrates novel genomic features among budding yeasts (/Saccharomycotina/).</title>
        <authorList>
            <person name="Morales L."/>
            <person name="Noel B."/>
            <person name="Porcel B."/>
            <person name="Marcet-Houben M."/>
            <person name="Hullo M-F."/>
            <person name="Sacerdot C."/>
            <person name="Tekaia F."/>
            <person name="Leh-Louis V."/>
            <person name="Despons L."/>
            <person name="Khanna V."/>
            <person name="Aury J-M."/>
            <person name="Barbe V."/>
            <person name="Couloux A."/>
            <person name="Labadie K."/>
            <person name="Pelletier E."/>
            <person name="Souciet J-L."/>
            <person name="Boekhout T."/>
            <person name="Gabaldon T."/>
            <person name="Wincker P."/>
            <person name="Dujon B."/>
        </authorList>
    </citation>
    <scope>NUCLEOTIDE SEQUENCE</scope>
    <source>
        <strain evidence="2">CBS 1993</strain>
    </source>
</reference>
<evidence type="ECO:0000313" key="3">
    <source>
        <dbReference type="Proteomes" id="UP000019384"/>
    </source>
</evidence>
<dbReference type="SUPFAM" id="SSF50182">
    <property type="entry name" value="Sm-like ribonucleoproteins"/>
    <property type="match status" value="1"/>
</dbReference>
<evidence type="ECO:0008006" key="4">
    <source>
        <dbReference type="Google" id="ProtNLM"/>
    </source>
</evidence>
<dbReference type="AlphaFoldDB" id="W6MWT1"/>
<reference evidence="2" key="1">
    <citation type="submission" date="2013-12" db="EMBL/GenBank/DDBJ databases">
        <authorList>
            <person name="Genoscope - CEA"/>
        </authorList>
    </citation>
    <scope>NUCLEOTIDE SEQUENCE</scope>
    <source>
        <strain evidence="2">CBS 1993</strain>
    </source>
</reference>
<protein>
    <recommendedName>
        <fullName evidence="4">LSM domain-containing protein</fullName>
    </recommendedName>
</protein>
<dbReference type="Proteomes" id="UP000019384">
    <property type="component" value="Unassembled WGS sequence"/>
</dbReference>
<feature type="compositionally biased region" description="Low complexity" evidence="1">
    <location>
        <begin position="59"/>
        <end position="73"/>
    </location>
</feature>
<dbReference type="EMBL" id="HG793128">
    <property type="protein sequence ID" value="CDK27825.1"/>
    <property type="molecule type" value="Genomic_DNA"/>
</dbReference>
<dbReference type="OrthoDB" id="747253at2759"/>
<evidence type="ECO:0000256" key="1">
    <source>
        <dbReference type="SAM" id="MobiDB-lite"/>
    </source>
</evidence>
<accession>W6MWT1</accession>
<dbReference type="HOGENOM" id="CLU_2347006_0_0_1"/>
<organism evidence="2 3">
    <name type="scientific">Kuraishia capsulata CBS 1993</name>
    <dbReference type="NCBI Taxonomy" id="1382522"/>
    <lineage>
        <taxon>Eukaryota</taxon>
        <taxon>Fungi</taxon>
        <taxon>Dikarya</taxon>
        <taxon>Ascomycota</taxon>
        <taxon>Saccharomycotina</taxon>
        <taxon>Pichiomycetes</taxon>
        <taxon>Pichiales</taxon>
        <taxon>Pichiaceae</taxon>
        <taxon>Kuraishia</taxon>
    </lineage>
</organism>
<feature type="compositionally biased region" description="Basic and acidic residues" evidence="1">
    <location>
        <begin position="40"/>
        <end position="58"/>
    </location>
</feature>
<proteinExistence type="predicted"/>
<evidence type="ECO:0000313" key="2">
    <source>
        <dbReference type="EMBL" id="CDK27825.1"/>
    </source>
</evidence>
<dbReference type="STRING" id="1382522.W6MWT1"/>
<gene>
    <name evidence="2" type="ORF">KUCA_T00003804001</name>
</gene>
<dbReference type="GeneID" id="34521205"/>
<dbReference type="RefSeq" id="XP_022459817.1">
    <property type="nucleotide sequence ID" value="XM_022602256.1"/>
</dbReference>
<keyword evidence="3" id="KW-1185">Reference proteome</keyword>
<feature type="compositionally biased region" description="Basic and acidic residues" evidence="1">
    <location>
        <begin position="82"/>
        <end position="97"/>
    </location>
</feature>
<name>W6MWT1_9ASCO</name>